<comment type="cofactor">
    <cofactor evidence="2">
        <name>Mg(2+)</name>
        <dbReference type="ChEBI" id="CHEBI:18420"/>
    </cofactor>
</comment>
<evidence type="ECO:0000256" key="12">
    <source>
        <dbReference type="ARBA" id="ARBA00022842"/>
    </source>
</evidence>
<dbReference type="FunFam" id="2.40.50.140:FF:000143">
    <property type="entry name" value="DIS3-like exonuclease 1 isoform X1"/>
    <property type="match status" value="1"/>
</dbReference>
<organism evidence="17 18">
    <name type="scientific">Petromyzon marinus</name>
    <name type="common">Sea lamprey</name>
    <dbReference type="NCBI Taxonomy" id="7757"/>
    <lineage>
        <taxon>Eukaryota</taxon>
        <taxon>Metazoa</taxon>
        <taxon>Chordata</taxon>
        <taxon>Craniata</taxon>
        <taxon>Vertebrata</taxon>
        <taxon>Cyclostomata</taxon>
        <taxon>Hyperoartia</taxon>
        <taxon>Petromyzontiformes</taxon>
        <taxon>Petromyzontidae</taxon>
        <taxon>Petromyzon</taxon>
    </lineage>
</organism>
<dbReference type="PANTHER" id="PTHR23355:SF30">
    <property type="entry name" value="DIS3-LIKE EXONUCLEASE 1"/>
    <property type="match status" value="1"/>
</dbReference>
<keyword evidence="7" id="KW-0963">Cytoplasm</keyword>
<dbReference type="Gene3D" id="2.40.50.140">
    <property type="entry name" value="Nucleic acid-binding proteins"/>
    <property type="match status" value="1"/>
</dbReference>
<evidence type="ECO:0000256" key="1">
    <source>
        <dbReference type="ARBA" id="ARBA00001849"/>
    </source>
</evidence>
<evidence type="ECO:0000256" key="3">
    <source>
        <dbReference type="ARBA" id="ARBA00004496"/>
    </source>
</evidence>
<evidence type="ECO:0000256" key="13">
    <source>
        <dbReference type="ARBA" id="ARBA00022884"/>
    </source>
</evidence>
<evidence type="ECO:0000256" key="7">
    <source>
        <dbReference type="ARBA" id="ARBA00022490"/>
    </source>
</evidence>
<gene>
    <name evidence="18" type="primary">DIS3L</name>
</gene>
<keyword evidence="17" id="KW-1185">Reference proteome</keyword>
<dbReference type="GO" id="GO:0016075">
    <property type="term" value="P:rRNA catabolic process"/>
    <property type="evidence" value="ECO:0007669"/>
    <property type="project" value="TreeGrafter"/>
</dbReference>
<dbReference type="InterPro" id="IPR033771">
    <property type="entry name" value="Rrp44_CSD1"/>
</dbReference>
<evidence type="ECO:0000256" key="15">
    <source>
        <dbReference type="SAM" id="MobiDB-lite"/>
    </source>
</evidence>
<dbReference type="Gene3D" id="2.40.50.690">
    <property type="match status" value="1"/>
</dbReference>
<dbReference type="InterPro" id="IPR041505">
    <property type="entry name" value="Dis3_CSD2"/>
</dbReference>
<dbReference type="RefSeq" id="XP_032806871.1">
    <property type="nucleotide sequence ID" value="XM_032950980.1"/>
</dbReference>
<feature type="compositionally biased region" description="Basic and acidic residues" evidence="15">
    <location>
        <begin position="1025"/>
        <end position="1041"/>
    </location>
</feature>
<dbReference type="PROSITE" id="PS01175">
    <property type="entry name" value="RIBONUCLEASE_II"/>
    <property type="match status" value="1"/>
</dbReference>
<dbReference type="PANTHER" id="PTHR23355">
    <property type="entry name" value="RIBONUCLEASE"/>
    <property type="match status" value="1"/>
</dbReference>
<dbReference type="Pfam" id="PF00773">
    <property type="entry name" value="RNB"/>
    <property type="match status" value="1"/>
</dbReference>
<feature type="region of interest" description="Disordered" evidence="15">
    <location>
        <begin position="991"/>
        <end position="1046"/>
    </location>
</feature>
<dbReference type="CTD" id="115752"/>
<dbReference type="SUPFAM" id="SSF50249">
    <property type="entry name" value="Nucleic acid-binding proteins"/>
    <property type="match status" value="3"/>
</dbReference>
<comment type="similarity">
    <text evidence="4 14">Belongs to the RNR ribonuclease family.</text>
</comment>
<reference evidence="18" key="1">
    <citation type="submission" date="2025-08" db="UniProtKB">
        <authorList>
            <consortium name="RefSeq"/>
        </authorList>
    </citation>
    <scope>IDENTIFICATION</scope>
    <source>
        <tissue evidence="18">Sperm</tissue>
    </source>
</reference>
<evidence type="ECO:0000256" key="4">
    <source>
        <dbReference type="ARBA" id="ARBA00005785"/>
    </source>
</evidence>
<dbReference type="KEGG" id="pmrn:116940782"/>
<sequence length="1083" mass="121831">MLEPVPPQCRDPQEATTRTEKVLHLRSQRGHGVRVRRELYLRQDVACSSALCLAQCDRGPKLLGANLTHYLVPGCTVVQEFLEILELPELQGLVFTQTSCNALQHAKGRRHYNRLRSLLKDMRKECVMFANEFQRFAYCAREPGETPEAWKTRSVYQAAVWYYDHLVGQIPIVMLTEDPEDVRRYGAATPGVFVMLFLDYLQNFWPDVQMAHELYASIHQMLQESKSQGLSSKREFPEHLSQEVLEAGIKSSRYIKGILSVNKHRAQLEAFVRCQVSDSKQAELQSDVLVPGVKARNRAVHGDMVVVELLPRAEWHGRATGLSGGDGTDERAEEEAAPKTEPMPTGRVVGILQRNWRDYVATFPSVDEMMGQSAKSQKVLVVPWDFRVPKIRISTNQSQALQDYRVVVRIDSWEATSQYPNGHFVRVLGRAGELETEVAALLVENAISVLPFSEAQLREMPVDSPETPWRMDGEEVARRCDLRSSHLIFSVDPPGCEDVDDALSVKTVAGGNLELGVHIADVTHFLRPHSHTDLEARARATTYYLADRRFDMLPSVLSGNLCSLLGGVDRYAVSVRWELDGDTYEVKRVWYGRTVIRSSYKLSYETAQALLDGGAAAQGVTIPELDAFDDGTRQERLRELVWALGRLTDVARAMRARRTEEGGLELESVEVRVQMSESRDSIADLVPQQPLEVHETVAECMIAANHWVARRVAQALPGRALLRHHPPPRHEFFEELKACAAAMGFHIDTSSNKALAESLDNAVDPNDPLINKMLRSMAVHAMSNALYFSTGSLPADQHYHYGLALDHYTHFTSPIRRYADVMVHRQLLAVLEAKGAPETTPLNTELQELCEHINERNRAAQQVQKESIELFQSLFFRDKDPEQDDRCVEDGIVYSLRADGVLVHVPRYGLKGAAYLKNKDGLVVSVGTDDVCEFVPGCITRGKNHITTQPSVGRSLTVRLFDHLMVRIYVQSRRAHADTIRLEVTRMVTRMEQHRPRDKMSEAASASTNAAVAEGQQDSSMPRNARADMVREVRQRAEEGSKVVTPKTGRSLLWESEFSQSKGCLYDILEDIRELALMDATTA</sequence>
<dbReference type="Pfam" id="PF17216">
    <property type="entry name" value="Rrp44_CSD1"/>
    <property type="match status" value="1"/>
</dbReference>
<dbReference type="GO" id="GO:0000177">
    <property type="term" value="C:cytoplasmic exosome (RNase complex)"/>
    <property type="evidence" value="ECO:0007669"/>
    <property type="project" value="TreeGrafter"/>
</dbReference>
<feature type="compositionally biased region" description="Basic and acidic residues" evidence="15">
    <location>
        <begin position="991"/>
        <end position="1001"/>
    </location>
</feature>
<dbReference type="AlphaFoldDB" id="A0AAJ7WQY6"/>
<keyword evidence="10" id="KW-0271">Exosome</keyword>
<dbReference type="InterPro" id="IPR050180">
    <property type="entry name" value="RNR_Ribonuclease"/>
</dbReference>
<accession>A0AAJ7WQY6</accession>
<evidence type="ECO:0000313" key="18">
    <source>
        <dbReference type="RefSeq" id="XP_032806871.1"/>
    </source>
</evidence>
<dbReference type="GO" id="GO:0010467">
    <property type="term" value="P:gene expression"/>
    <property type="evidence" value="ECO:0007669"/>
    <property type="project" value="UniProtKB-ARBA"/>
</dbReference>
<keyword evidence="8" id="KW-0540">Nuclease</keyword>
<evidence type="ECO:0000256" key="6">
    <source>
        <dbReference type="ARBA" id="ARBA00016366"/>
    </source>
</evidence>
<comment type="catalytic activity">
    <reaction evidence="1">
        <text>Exonucleolytic cleavage in the 3'- to 5'-direction to yield nucleoside 5'-phosphates.</text>
        <dbReference type="EC" id="3.1.13.1"/>
    </reaction>
</comment>
<evidence type="ECO:0000256" key="14">
    <source>
        <dbReference type="RuleBase" id="RU003901"/>
    </source>
</evidence>
<dbReference type="Gene3D" id="3.40.50.1010">
    <property type="entry name" value="5'-nuclease"/>
    <property type="match status" value="1"/>
</dbReference>
<evidence type="ECO:0000313" key="17">
    <source>
        <dbReference type="Proteomes" id="UP001318040"/>
    </source>
</evidence>
<evidence type="ECO:0000256" key="11">
    <source>
        <dbReference type="ARBA" id="ARBA00022839"/>
    </source>
</evidence>
<proteinExistence type="inferred from homology"/>
<feature type="domain" description="RNB" evidence="16">
    <location>
        <begin position="479"/>
        <end position="833"/>
    </location>
</feature>
<dbReference type="GeneID" id="116940782"/>
<evidence type="ECO:0000256" key="10">
    <source>
        <dbReference type="ARBA" id="ARBA00022835"/>
    </source>
</evidence>
<evidence type="ECO:0000259" key="16">
    <source>
        <dbReference type="SMART" id="SM00955"/>
    </source>
</evidence>
<keyword evidence="9" id="KW-0378">Hydrolase</keyword>
<dbReference type="FunFam" id="2.40.50.690:FF:000004">
    <property type="entry name" value="DIS3-like exonuclease 1 isoform X1"/>
    <property type="match status" value="1"/>
</dbReference>
<name>A0AAJ7WQY6_PETMA</name>
<protein>
    <recommendedName>
        <fullName evidence="6">DIS3-like exonuclease 1</fullName>
        <ecNumber evidence="5">3.1.13.1</ecNumber>
    </recommendedName>
</protein>
<comment type="subcellular location">
    <subcellularLocation>
        <location evidence="3">Cytoplasm</location>
    </subcellularLocation>
</comment>
<feature type="compositionally biased region" description="Low complexity" evidence="15">
    <location>
        <begin position="1002"/>
        <end position="1013"/>
    </location>
</feature>
<feature type="region of interest" description="Disordered" evidence="15">
    <location>
        <begin position="318"/>
        <end position="344"/>
    </location>
</feature>
<dbReference type="InterPro" id="IPR012340">
    <property type="entry name" value="NA-bd_OB-fold"/>
</dbReference>
<keyword evidence="13" id="KW-0694">RNA-binding</keyword>
<dbReference type="GO" id="GO:0006402">
    <property type="term" value="P:mRNA catabolic process"/>
    <property type="evidence" value="ECO:0007669"/>
    <property type="project" value="TreeGrafter"/>
</dbReference>
<dbReference type="GO" id="GO:0019899">
    <property type="term" value="F:enzyme binding"/>
    <property type="evidence" value="ECO:0007669"/>
    <property type="project" value="UniProtKB-ARBA"/>
</dbReference>
<dbReference type="CDD" id="cd09862">
    <property type="entry name" value="PIN_Rrp44-like"/>
    <property type="match status" value="1"/>
</dbReference>
<dbReference type="Proteomes" id="UP001318040">
    <property type="component" value="Chromosome 1"/>
</dbReference>
<dbReference type="Gene3D" id="2.40.50.700">
    <property type="match status" value="1"/>
</dbReference>
<dbReference type="GO" id="GO:0008859">
    <property type="term" value="F:exoribonuclease II activity"/>
    <property type="evidence" value="ECO:0007669"/>
    <property type="project" value="UniProtKB-EC"/>
</dbReference>
<keyword evidence="12" id="KW-0460">Magnesium</keyword>
<feature type="compositionally biased region" description="Basic and acidic residues" evidence="15">
    <location>
        <begin position="328"/>
        <end position="338"/>
    </location>
</feature>
<dbReference type="InterPro" id="IPR022966">
    <property type="entry name" value="RNase_II/R_CS"/>
</dbReference>
<dbReference type="FunFam" id="3.40.50.1010:FF:000021">
    <property type="entry name" value="DIS3-like exonuclease 1 isoform X1"/>
    <property type="match status" value="1"/>
</dbReference>
<evidence type="ECO:0000256" key="8">
    <source>
        <dbReference type="ARBA" id="ARBA00022722"/>
    </source>
</evidence>
<evidence type="ECO:0000256" key="5">
    <source>
        <dbReference type="ARBA" id="ARBA00012163"/>
    </source>
</evidence>
<dbReference type="EC" id="3.1.13.1" evidence="5"/>
<dbReference type="GO" id="GO:0003723">
    <property type="term" value="F:RNA binding"/>
    <property type="evidence" value="ECO:0007669"/>
    <property type="project" value="UniProtKB-KW"/>
</dbReference>
<dbReference type="SMART" id="SM00955">
    <property type="entry name" value="RNB"/>
    <property type="match status" value="1"/>
</dbReference>
<evidence type="ECO:0000256" key="2">
    <source>
        <dbReference type="ARBA" id="ARBA00001946"/>
    </source>
</evidence>
<dbReference type="FunFam" id="2.40.50.700:FF:000004">
    <property type="entry name" value="Exosome complex exonuclease RRP44 homolog A"/>
    <property type="match status" value="1"/>
</dbReference>
<keyword evidence="11" id="KW-0269">Exonuclease</keyword>
<dbReference type="Pfam" id="PF17849">
    <property type="entry name" value="OB_Dis3"/>
    <property type="match status" value="1"/>
</dbReference>
<dbReference type="InterPro" id="IPR001900">
    <property type="entry name" value="RNase_II/R"/>
</dbReference>
<evidence type="ECO:0000256" key="9">
    <source>
        <dbReference type="ARBA" id="ARBA00022801"/>
    </source>
</evidence>